<gene>
    <name evidence="1" type="ORF">M8330_19655</name>
</gene>
<organism evidence="1 2">
    <name type="scientific">Nocardioides bruguierae</name>
    <dbReference type="NCBI Taxonomy" id="2945102"/>
    <lineage>
        <taxon>Bacteria</taxon>
        <taxon>Bacillati</taxon>
        <taxon>Actinomycetota</taxon>
        <taxon>Actinomycetes</taxon>
        <taxon>Propionibacteriales</taxon>
        <taxon>Nocardioidaceae</taxon>
        <taxon>Nocardioides</taxon>
    </lineage>
</organism>
<dbReference type="EMBL" id="JAMOIL010000037">
    <property type="protein sequence ID" value="MCM0622510.1"/>
    <property type="molecule type" value="Genomic_DNA"/>
</dbReference>
<proteinExistence type="predicted"/>
<protein>
    <submittedName>
        <fullName evidence="1">Uncharacterized protein</fullName>
    </submittedName>
</protein>
<evidence type="ECO:0000313" key="2">
    <source>
        <dbReference type="Proteomes" id="UP001139485"/>
    </source>
</evidence>
<comment type="caution">
    <text evidence="1">The sequence shown here is derived from an EMBL/GenBank/DDBJ whole genome shotgun (WGS) entry which is preliminary data.</text>
</comment>
<dbReference type="Proteomes" id="UP001139485">
    <property type="component" value="Unassembled WGS sequence"/>
</dbReference>
<reference evidence="1" key="1">
    <citation type="submission" date="2022-05" db="EMBL/GenBank/DDBJ databases">
        <authorList>
            <person name="Tuo L."/>
        </authorList>
    </citation>
    <scope>NUCLEOTIDE SEQUENCE</scope>
    <source>
        <strain evidence="1">BSK12Z-4</strain>
    </source>
</reference>
<keyword evidence="2" id="KW-1185">Reference proteome</keyword>
<dbReference type="RefSeq" id="WP_250828718.1">
    <property type="nucleotide sequence ID" value="NZ_JAMOIL010000037.1"/>
</dbReference>
<accession>A0A9X2II70</accession>
<name>A0A9X2II70_9ACTN</name>
<sequence>MVGPLPLEHDPSTPLQLAAAHHVTDVEFARALPDSTTDTGHTYGVAVLGADGPAALVAAHGAVVECALIGGLSVTWQVTARLQLSLYADTWDNAWAAQQKLEAHLAGRWQPTNGPRRIDSWRNESAAVQVPYPDELIVLASIWRITTRDLPE</sequence>
<dbReference type="AlphaFoldDB" id="A0A9X2II70"/>
<evidence type="ECO:0000313" key="1">
    <source>
        <dbReference type="EMBL" id="MCM0622510.1"/>
    </source>
</evidence>